<dbReference type="Pfam" id="PF00889">
    <property type="entry name" value="EF_TS"/>
    <property type="match status" value="1"/>
</dbReference>
<feature type="domain" description="Translation elongation factor EFTs/EF1B dimerisation" evidence="5">
    <location>
        <begin position="91"/>
        <end position="247"/>
    </location>
</feature>
<dbReference type="PROSITE" id="PS01127">
    <property type="entry name" value="EF_TS_2"/>
    <property type="match status" value="1"/>
</dbReference>
<gene>
    <name evidence="6" type="ORF">R5R35_002765</name>
</gene>
<evidence type="ECO:0000313" key="6">
    <source>
        <dbReference type="EMBL" id="KAK7872313.1"/>
    </source>
</evidence>
<keyword evidence="2 4" id="KW-0251">Elongation factor</keyword>
<dbReference type="InterPro" id="IPR036402">
    <property type="entry name" value="EF-Ts_dimer_sf"/>
</dbReference>
<dbReference type="Gene3D" id="3.30.479.20">
    <property type="entry name" value="Elongation factor Ts, dimerisation domain"/>
    <property type="match status" value="2"/>
</dbReference>
<dbReference type="SUPFAM" id="SSF46934">
    <property type="entry name" value="UBA-like"/>
    <property type="match status" value="1"/>
</dbReference>
<evidence type="ECO:0000256" key="4">
    <source>
        <dbReference type="HAMAP-Rule" id="MF_03135"/>
    </source>
</evidence>
<dbReference type="CDD" id="cd14275">
    <property type="entry name" value="UBA_EF-Ts"/>
    <property type="match status" value="1"/>
</dbReference>
<dbReference type="GO" id="GO:0070125">
    <property type="term" value="P:mitochondrial translational elongation"/>
    <property type="evidence" value="ECO:0007669"/>
    <property type="project" value="TreeGrafter"/>
</dbReference>
<evidence type="ECO:0000259" key="5">
    <source>
        <dbReference type="Pfam" id="PF00889"/>
    </source>
</evidence>
<dbReference type="InterPro" id="IPR018101">
    <property type="entry name" value="Transl_elong_Ts_CS"/>
</dbReference>
<dbReference type="GO" id="GO:0003746">
    <property type="term" value="F:translation elongation factor activity"/>
    <property type="evidence" value="ECO:0007669"/>
    <property type="project" value="UniProtKB-UniRule"/>
</dbReference>
<evidence type="ECO:0000256" key="2">
    <source>
        <dbReference type="ARBA" id="ARBA00022768"/>
    </source>
</evidence>
<dbReference type="Pfam" id="PF25025">
    <property type="entry name" value="EF-Ts_N"/>
    <property type="match status" value="1"/>
</dbReference>
<comment type="similarity">
    <text evidence="1 4">Belongs to the EF-Ts family.</text>
</comment>
<protein>
    <recommendedName>
        <fullName evidence="4">Elongation factor Ts, mitochondrial</fullName>
        <shortName evidence="4">EF-Ts</shortName>
        <shortName evidence="4">EF-TsMt</shortName>
    </recommendedName>
</protein>
<dbReference type="EMBL" id="JAZDUA010000026">
    <property type="protein sequence ID" value="KAK7872313.1"/>
    <property type="molecule type" value="Genomic_DNA"/>
</dbReference>
<dbReference type="InterPro" id="IPR009060">
    <property type="entry name" value="UBA-like_sf"/>
</dbReference>
<name>A0AAN9WLP4_9ORTH</name>
<dbReference type="AlphaFoldDB" id="A0AAN9WLP4"/>
<dbReference type="PANTHER" id="PTHR11741">
    <property type="entry name" value="ELONGATION FACTOR TS"/>
    <property type="match status" value="1"/>
</dbReference>
<evidence type="ECO:0000256" key="1">
    <source>
        <dbReference type="ARBA" id="ARBA00005532"/>
    </source>
</evidence>
<evidence type="ECO:0000313" key="7">
    <source>
        <dbReference type="Proteomes" id="UP001378592"/>
    </source>
</evidence>
<dbReference type="Gene3D" id="1.10.8.10">
    <property type="entry name" value="DNA helicase RuvA subunit, C-terminal domain"/>
    <property type="match status" value="1"/>
</dbReference>
<evidence type="ECO:0000256" key="3">
    <source>
        <dbReference type="ARBA" id="ARBA00022917"/>
    </source>
</evidence>
<sequence length="318" mass="34665">MFSGNIIRFIHVGYTVFNASNKTLLSKLRKQTGYTFANCKKALELNDYNYSLAEKWLQDQAQQLGWSKATKLEGRITAQGLVAVGMEKNNAVIVEVNCETDFVARNKNFSSLVELAATTCLNHTASVPVGSHLSRFQLDAEILKSLKVHDGKTLSDHLALVIGKVGENLSLRRATCFHAADGILLAGYAHPSPNFQSSVLLGKFGAVVAYQADSPSQSDTKLRENLSVDEIGRQLCQHVVGMNPVKIGEVGQDTPANNPDDESCMIYQEYLLDPSQTVGEMLASTSISVLDFARYECGEELLENTENNSSKVAVEIGG</sequence>
<keyword evidence="7" id="KW-1185">Reference proteome</keyword>
<comment type="function">
    <text evidence="4">Associates with the EF-Tu.GDP complex and induces the exchange of GDP to GTP. It remains bound to the aminoacyl-tRNA.EF-Tu.GTP complex up to the GTP hydrolysis stage on the ribosome.</text>
</comment>
<dbReference type="InterPro" id="IPR001816">
    <property type="entry name" value="Transl_elong_EFTs/EF1B"/>
</dbReference>
<accession>A0AAN9WLP4</accession>
<comment type="subcellular location">
    <subcellularLocation>
        <location evidence="4">Mitochondrion</location>
    </subcellularLocation>
</comment>
<dbReference type="Proteomes" id="UP001378592">
    <property type="component" value="Unassembled WGS sequence"/>
</dbReference>
<dbReference type="InterPro" id="IPR014039">
    <property type="entry name" value="Transl_elong_EFTs/EF1B_dimer"/>
</dbReference>
<dbReference type="SUPFAM" id="SSF54713">
    <property type="entry name" value="Elongation factor Ts (EF-Ts), dimerisation domain"/>
    <property type="match status" value="2"/>
</dbReference>
<keyword evidence="3 4" id="KW-0648">Protein biosynthesis</keyword>
<dbReference type="GO" id="GO:0005739">
    <property type="term" value="C:mitochondrion"/>
    <property type="evidence" value="ECO:0007669"/>
    <property type="project" value="UniProtKB-SubCell"/>
</dbReference>
<dbReference type="HAMAP" id="MF_00050">
    <property type="entry name" value="EF_Ts"/>
    <property type="match status" value="1"/>
</dbReference>
<proteinExistence type="inferred from homology"/>
<keyword evidence="4" id="KW-0496">Mitochondrion</keyword>
<dbReference type="PANTHER" id="PTHR11741:SF0">
    <property type="entry name" value="ELONGATION FACTOR TS, MITOCHONDRIAL"/>
    <property type="match status" value="1"/>
</dbReference>
<reference evidence="6 7" key="1">
    <citation type="submission" date="2024-03" db="EMBL/GenBank/DDBJ databases">
        <title>The genome assembly and annotation of the cricket Gryllus longicercus Weissman &amp; Gray.</title>
        <authorList>
            <person name="Szrajer S."/>
            <person name="Gray D."/>
            <person name="Ylla G."/>
        </authorList>
    </citation>
    <scope>NUCLEOTIDE SEQUENCE [LARGE SCALE GENOMIC DNA]</scope>
    <source>
        <strain evidence="6">DAG 2021-001</strain>
        <tissue evidence="6">Whole body minus gut</tissue>
    </source>
</reference>
<comment type="caution">
    <text evidence="6">The sequence shown here is derived from an EMBL/GenBank/DDBJ whole genome shotgun (WGS) entry which is preliminary data.</text>
</comment>
<organism evidence="6 7">
    <name type="scientific">Gryllus longicercus</name>
    <dbReference type="NCBI Taxonomy" id="2509291"/>
    <lineage>
        <taxon>Eukaryota</taxon>
        <taxon>Metazoa</taxon>
        <taxon>Ecdysozoa</taxon>
        <taxon>Arthropoda</taxon>
        <taxon>Hexapoda</taxon>
        <taxon>Insecta</taxon>
        <taxon>Pterygota</taxon>
        <taxon>Neoptera</taxon>
        <taxon>Polyneoptera</taxon>
        <taxon>Orthoptera</taxon>
        <taxon>Ensifera</taxon>
        <taxon>Gryllidea</taxon>
        <taxon>Grylloidea</taxon>
        <taxon>Gryllidae</taxon>
        <taxon>Gryllinae</taxon>
        <taxon>Gryllus</taxon>
    </lineage>
</organism>